<organism evidence="1 2">
    <name type="scientific">Portunus trituberculatus</name>
    <name type="common">Swimming crab</name>
    <name type="synonym">Neptunus trituberculatus</name>
    <dbReference type="NCBI Taxonomy" id="210409"/>
    <lineage>
        <taxon>Eukaryota</taxon>
        <taxon>Metazoa</taxon>
        <taxon>Ecdysozoa</taxon>
        <taxon>Arthropoda</taxon>
        <taxon>Crustacea</taxon>
        <taxon>Multicrustacea</taxon>
        <taxon>Malacostraca</taxon>
        <taxon>Eumalacostraca</taxon>
        <taxon>Eucarida</taxon>
        <taxon>Decapoda</taxon>
        <taxon>Pleocyemata</taxon>
        <taxon>Brachyura</taxon>
        <taxon>Eubrachyura</taxon>
        <taxon>Portunoidea</taxon>
        <taxon>Portunidae</taxon>
        <taxon>Portuninae</taxon>
        <taxon>Portunus</taxon>
    </lineage>
</organism>
<sequence>MSDLDEMYVLCFHGLLILKIHVSSCTTTTTTTTTTVLQGARRLIHLAIIRISRLGAGGDWRAHAWCPLKEGLSDWPTLSPAPPSRACPHPPHAHSTPITTHRHNTLLFACGHKARVPAHTRPYVPAPRGASHLTLIQRSVLEGRRLEGEGEMNVVGARDLCYET</sequence>
<protein>
    <submittedName>
        <fullName evidence="1">Uncharacterized protein</fullName>
    </submittedName>
</protein>
<evidence type="ECO:0000313" key="1">
    <source>
        <dbReference type="EMBL" id="MPC58264.1"/>
    </source>
</evidence>
<accession>A0A5B7GNX2</accession>
<name>A0A5B7GNX2_PORTR</name>
<dbReference type="EMBL" id="VSRR010015514">
    <property type="protein sequence ID" value="MPC58264.1"/>
    <property type="molecule type" value="Genomic_DNA"/>
</dbReference>
<dbReference type="AlphaFoldDB" id="A0A5B7GNX2"/>
<dbReference type="Proteomes" id="UP000324222">
    <property type="component" value="Unassembled WGS sequence"/>
</dbReference>
<proteinExistence type="predicted"/>
<comment type="caution">
    <text evidence="1">The sequence shown here is derived from an EMBL/GenBank/DDBJ whole genome shotgun (WGS) entry which is preliminary data.</text>
</comment>
<gene>
    <name evidence="1" type="ORF">E2C01_052260</name>
</gene>
<reference evidence="1 2" key="1">
    <citation type="submission" date="2019-05" db="EMBL/GenBank/DDBJ databases">
        <title>Another draft genome of Portunus trituberculatus and its Hox gene families provides insights of decapod evolution.</title>
        <authorList>
            <person name="Jeong J.-H."/>
            <person name="Song I."/>
            <person name="Kim S."/>
            <person name="Choi T."/>
            <person name="Kim D."/>
            <person name="Ryu S."/>
            <person name="Kim W."/>
        </authorList>
    </citation>
    <scope>NUCLEOTIDE SEQUENCE [LARGE SCALE GENOMIC DNA]</scope>
    <source>
        <tissue evidence="1">Muscle</tissue>
    </source>
</reference>
<keyword evidence="2" id="KW-1185">Reference proteome</keyword>
<evidence type="ECO:0000313" key="2">
    <source>
        <dbReference type="Proteomes" id="UP000324222"/>
    </source>
</evidence>